<reference evidence="2" key="2">
    <citation type="journal article" date="2015" name="Fish Shellfish Immunol.">
        <title>Early steps in the European eel (Anguilla anguilla)-Vibrio vulnificus interaction in the gills: Role of the RtxA13 toxin.</title>
        <authorList>
            <person name="Callol A."/>
            <person name="Pajuelo D."/>
            <person name="Ebbesson L."/>
            <person name="Teles M."/>
            <person name="MacKenzie S."/>
            <person name="Amaro C."/>
        </authorList>
    </citation>
    <scope>NUCLEOTIDE SEQUENCE</scope>
</reference>
<organism evidence="2">
    <name type="scientific">Anguilla anguilla</name>
    <name type="common">European freshwater eel</name>
    <name type="synonym">Muraena anguilla</name>
    <dbReference type="NCBI Taxonomy" id="7936"/>
    <lineage>
        <taxon>Eukaryota</taxon>
        <taxon>Metazoa</taxon>
        <taxon>Chordata</taxon>
        <taxon>Craniata</taxon>
        <taxon>Vertebrata</taxon>
        <taxon>Euteleostomi</taxon>
        <taxon>Actinopterygii</taxon>
        <taxon>Neopterygii</taxon>
        <taxon>Teleostei</taxon>
        <taxon>Anguilliformes</taxon>
        <taxon>Anguillidae</taxon>
        <taxon>Anguilla</taxon>
    </lineage>
</organism>
<name>A0A0E9VPH6_ANGAN</name>
<evidence type="ECO:0000313" key="2">
    <source>
        <dbReference type="EMBL" id="JAH80044.1"/>
    </source>
</evidence>
<reference evidence="2" key="1">
    <citation type="submission" date="2014-11" db="EMBL/GenBank/DDBJ databases">
        <authorList>
            <person name="Amaro Gonzalez C."/>
        </authorList>
    </citation>
    <scope>NUCLEOTIDE SEQUENCE</scope>
</reference>
<proteinExistence type="predicted"/>
<feature type="compositionally biased region" description="Polar residues" evidence="1">
    <location>
        <begin position="11"/>
        <end position="25"/>
    </location>
</feature>
<evidence type="ECO:0000256" key="1">
    <source>
        <dbReference type="SAM" id="MobiDB-lite"/>
    </source>
</evidence>
<dbReference type="EMBL" id="GBXM01028533">
    <property type="protein sequence ID" value="JAH80044.1"/>
    <property type="molecule type" value="Transcribed_RNA"/>
</dbReference>
<accession>A0A0E9VPH6</accession>
<sequence>MLEVGAAVENKIQSRSRTGRTIQKM</sequence>
<dbReference type="AlphaFoldDB" id="A0A0E9VPH6"/>
<feature type="region of interest" description="Disordered" evidence="1">
    <location>
        <begin position="1"/>
        <end position="25"/>
    </location>
</feature>
<protein>
    <submittedName>
        <fullName evidence="2">Uncharacterized protein</fullName>
    </submittedName>
</protein>